<reference evidence="3" key="1">
    <citation type="journal article" date="2023" name="G3 (Bethesda)">
        <title>Whole genome assemblies of Zophobas morio and Tenebrio molitor.</title>
        <authorList>
            <person name="Kaur S."/>
            <person name="Stinson S.A."/>
            <person name="diCenzo G.C."/>
        </authorList>
    </citation>
    <scope>NUCLEOTIDE SEQUENCE</scope>
    <source>
        <strain evidence="3">QUZm001</strain>
    </source>
</reference>
<dbReference type="InterPro" id="IPR050951">
    <property type="entry name" value="Retrovirus_Pol_polyprotein"/>
</dbReference>
<dbReference type="EMBL" id="JALNTZ010000006">
    <property type="protein sequence ID" value="KAJ3648958.1"/>
    <property type="molecule type" value="Genomic_DNA"/>
</dbReference>
<dbReference type="FunFam" id="3.30.420.10:FF:000032">
    <property type="entry name" value="Retrovirus-related Pol polyprotein from transposon 297-like Protein"/>
    <property type="match status" value="1"/>
</dbReference>
<dbReference type="Pfam" id="PF17921">
    <property type="entry name" value="Integrase_H2C2"/>
    <property type="match status" value="1"/>
</dbReference>
<dbReference type="InterPro" id="IPR001584">
    <property type="entry name" value="Integrase_cat-core"/>
</dbReference>
<dbReference type="EC" id="2.7.7.49" evidence="1"/>
<organism evidence="3 4">
    <name type="scientific">Zophobas morio</name>
    <dbReference type="NCBI Taxonomy" id="2755281"/>
    <lineage>
        <taxon>Eukaryota</taxon>
        <taxon>Metazoa</taxon>
        <taxon>Ecdysozoa</taxon>
        <taxon>Arthropoda</taxon>
        <taxon>Hexapoda</taxon>
        <taxon>Insecta</taxon>
        <taxon>Pterygota</taxon>
        <taxon>Neoptera</taxon>
        <taxon>Endopterygota</taxon>
        <taxon>Coleoptera</taxon>
        <taxon>Polyphaga</taxon>
        <taxon>Cucujiformia</taxon>
        <taxon>Tenebrionidae</taxon>
        <taxon>Zophobas</taxon>
    </lineage>
</organism>
<evidence type="ECO:0000313" key="3">
    <source>
        <dbReference type="EMBL" id="KAJ3648958.1"/>
    </source>
</evidence>
<dbReference type="PROSITE" id="PS50994">
    <property type="entry name" value="INTEGRASE"/>
    <property type="match status" value="1"/>
</dbReference>
<proteinExistence type="predicted"/>
<keyword evidence="4" id="KW-1185">Reference proteome</keyword>
<dbReference type="InterPro" id="IPR036397">
    <property type="entry name" value="RNaseH_sf"/>
</dbReference>
<dbReference type="PANTHER" id="PTHR37984:SF5">
    <property type="entry name" value="PROTEIN NYNRIN-LIKE"/>
    <property type="match status" value="1"/>
</dbReference>
<dbReference type="PANTHER" id="PTHR37984">
    <property type="entry name" value="PROTEIN CBG26694"/>
    <property type="match status" value="1"/>
</dbReference>
<protein>
    <recommendedName>
        <fullName evidence="1">RNA-directed DNA polymerase</fullName>
        <ecNumber evidence="1">2.7.7.49</ecNumber>
    </recommendedName>
</protein>
<dbReference type="GO" id="GO:0003676">
    <property type="term" value="F:nucleic acid binding"/>
    <property type="evidence" value="ECO:0007669"/>
    <property type="project" value="InterPro"/>
</dbReference>
<sequence>MLMQYHDEPTAGHGGVYKTFARIAEKFYWPKMRADISQYVRRCQVCLAQKPEQKAPAGLMCDPINVTQPWEVISVDLTGPFPKSTSGFRYILSIQDYFSKFCIFLPLRSATANLIVKRLEENVYLLFGTPRMIICDNGTQFTSSQFRKLNEEYDVQIRFNAVYHPQANPIERSHRTFKVMLSSYVRENHRSWESHLQKLACAMRTSTHETISATPYFVNFGRQMCINGKDFELVKQLKDPNDTPPVPRSTTFREIYDKVRTRLQRASAQAKRTYDLRRRNVQYNIGDRVWCRNYVLSDASKNFMAKLAPKFKGPFVITRRTSPWTYELKDLITNKTIGIWHVKDLKPDTST</sequence>
<name>A0AA38I1Q6_9CUCU</name>
<gene>
    <name evidence="3" type="ORF">Zmor_020723</name>
</gene>
<dbReference type="GO" id="GO:0003964">
    <property type="term" value="F:RNA-directed DNA polymerase activity"/>
    <property type="evidence" value="ECO:0007669"/>
    <property type="project" value="UniProtKB-EC"/>
</dbReference>
<evidence type="ECO:0000256" key="1">
    <source>
        <dbReference type="ARBA" id="ARBA00012493"/>
    </source>
</evidence>
<comment type="caution">
    <text evidence="3">The sequence shown here is derived from an EMBL/GenBank/DDBJ whole genome shotgun (WGS) entry which is preliminary data.</text>
</comment>
<dbReference type="SUPFAM" id="SSF53098">
    <property type="entry name" value="Ribonuclease H-like"/>
    <property type="match status" value="1"/>
</dbReference>
<dbReference type="InterPro" id="IPR041588">
    <property type="entry name" value="Integrase_H2C2"/>
</dbReference>
<dbReference type="GO" id="GO:0015074">
    <property type="term" value="P:DNA integration"/>
    <property type="evidence" value="ECO:0007669"/>
    <property type="project" value="InterPro"/>
</dbReference>
<dbReference type="InterPro" id="IPR012337">
    <property type="entry name" value="RNaseH-like_sf"/>
</dbReference>
<evidence type="ECO:0000313" key="4">
    <source>
        <dbReference type="Proteomes" id="UP001168821"/>
    </source>
</evidence>
<dbReference type="FunFam" id="1.10.340.70:FF:000001">
    <property type="entry name" value="Retrovirus-related Pol polyprotein from transposon gypsy-like Protein"/>
    <property type="match status" value="1"/>
</dbReference>
<dbReference type="Pfam" id="PF00665">
    <property type="entry name" value="rve"/>
    <property type="match status" value="1"/>
</dbReference>
<accession>A0AA38I1Q6</accession>
<dbReference type="AlphaFoldDB" id="A0AA38I1Q6"/>
<dbReference type="Proteomes" id="UP001168821">
    <property type="component" value="Unassembled WGS sequence"/>
</dbReference>
<feature type="domain" description="Integrase catalytic" evidence="2">
    <location>
        <begin position="65"/>
        <end position="223"/>
    </location>
</feature>
<evidence type="ECO:0000259" key="2">
    <source>
        <dbReference type="PROSITE" id="PS50994"/>
    </source>
</evidence>
<dbReference type="Gene3D" id="3.30.420.10">
    <property type="entry name" value="Ribonuclease H-like superfamily/Ribonuclease H"/>
    <property type="match status" value="1"/>
</dbReference>
<dbReference type="Gene3D" id="1.10.340.70">
    <property type="match status" value="1"/>
</dbReference>